<dbReference type="EMBL" id="JAGPXC010000002">
    <property type="protein sequence ID" value="KAH6657884.1"/>
    <property type="molecule type" value="Genomic_DNA"/>
</dbReference>
<keyword evidence="2" id="KW-1185">Reference proteome</keyword>
<accession>A0A9P8UT58</accession>
<sequence length="276" mass="30301">MRSSPELMNAIAMPVAVEYKAGVNSVFADSTKAYLTTFKRLDLLGLCAGCKDSEHPVLPTWATNSFPVRNKELEANLLFGDHDASIIHIYIVSGKWIGVRGNATSAAYLSSECRHVSDTMILIYVGLSEIRFCHRIGGALPAHRCCLPKSFLREVPPFAEFPTGLIRILRGYVGSVQIPFKSESIHAKYITEINKVRIIALMLDLIAVLDHDSGKPWACLASNTAGLAIGGAAAFGYDSTEYKPLGTYVELMSVISEYSTGRKTKYSEDQRVFNLT</sequence>
<protein>
    <submittedName>
        <fullName evidence="1">Uncharacterized protein</fullName>
    </submittedName>
</protein>
<dbReference type="RefSeq" id="XP_045962118.1">
    <property type="nucleotide sequence ID" value="XM_046105831.1"/>
</dbReference>
<dbReference type="Proteomes" id="UP000758603">
    <property type="component" value="Unassembled WGS sequence"/>
</dbReference>
<dbReference type="GeneID" id="70134722"/>
<proteinExistence type="predicted"/>
<comment type="caution">
    <text evidence="1">The sequence shown here is derived from an EMBL/GenBank/DDBJ whole genome shotgun (WGS) entry which is preliminary data.</text>
</comment>
<dbReference type="SUPFAM" id="SSF160991">
    <property type="entry name" value="CV3147-like"/>
    <property type="match status" value="1"/>
</dbReference>
<dbReference type="AlphaFoldDB" id="A0A9P8UT58"/>
<evidence type="ECO:0000313" key="1">
    <source>
        <dbReference type="EMBL" id="KAH6657884.1"/>
    </source>
</evidence>
<reference evidence="1" key="1">
    <citation type="journal article" date="2021" name="Nat. Commun.">
        <title>Genetic determinants of endophytism in the Arabidopsis root mycobiome.</title>
        <authorList>
            <person name="Mesny F."/>
            <person name="Miyauchi S."/>
            <person name="Thiergart T."/>
            <person name="Pickel B."/>
            <person name="Atanasova L."/>
            <person name="Karlsson M."/>
            <person name="Huettel B."/>
            <person name="Barry K.W."/>
            <person name="Haridas S."/>
            <person name="Chen C."/>
            <person name="Bauer D."/>
            <person name="Andreopoulos W."/>
            <person name="Pangilinan J."/>
            <person name="LaButti K."/>
            <person name="Riley R."/>
            <person name="Lipzen A."/>
            <person name="Clum A."/>
            <person name="Drula E."/>
            <person name="Henrissat B."/>
            <person name="Kohler A."/>
            <person name="Grigoriev I.V."/>
            <person name="Martin F.M."/>
            <person name="Hacquard S."/>
        </authorList>
    </citation>
    <scope>NUCLEOTIDE SEQUENCE</scope>
    <source>
        <strain evidence="1">MPI-SDFR-AT-0073</strain>
    </source>
</reference>
<organism evidence="1 2">
    <name type="scientific">Truncatella angustata</name>
    <dbReference type="NCBI Taxonomy" id="152316"/>
    <lineage>
        <taxon>Eukaryota</taxon>
        <taxon>Fungi</taxon>
        <taxon>Dikarya</taxon>
        <taxon>Ascomycota</taxon>
        <taxon>Pezizomycotina</taxon>
        <taxon>Sordariomycetes</taxon>
        <taxon>Xylariomycetidae</taxon>
        <taxon>Amphisphaeriales</taxon>
        <taxon>Sporocadaceae</taxon>
        <taxon>Truncatella</taxon>
    </lineage>
</organism>
<name>A0A9P8UT58_9PEZI</name>
<gene>
    <name evidence="1" type="ORF">BKA67DRAFT_643816</name>
</gene>
<evidence type="ECO:0000313" key="2">
    <source>
        <dbReference type="Proteomes" id="UP000758603"/>
    </source>
</evidence>